<feature type="region of interest" description="Disordered" evidence="1">
    <location>
        <begin position="40"/>
        <end position="61"/>
    </location>
</feature>
<sequence>MVTATLLGRYVPPPRTSRRRVRLGTVVAGVTIVLGGSLSSGTAAAAQPPPECAPSQPGGPIQVTADCVDQQYGKPVVDSEQDVTSPVPHHKVSGHFDGTGSRFTFYLPPKARWDGRFFQVVYPLQNENATDDDIAFAADSGAYRVQTNGSTGYRVDAAAAKFSKQVAARYYGTSRRIFGYLYGGSGGSYQAIGAIENTTGVWDGAVPFIPGTPEAIPNNFFVRAFARLVLGTKAPRIADAVKPGGSGNPGAGLSGVERAVLTEVTKMGIPLRAWANYRYVLGMDDPQGLLGFASTVRALDPAYADDFWGKAGYLGTERSPLGDLFRSARIDYPATVTKVNRDPQSRPTSLVLDGVPANPANLLLDFTVYRPDGTTKAGTLTGTLDPATKVFTIGGGNPPDVLDALAEGAKLRMDNRWSLALLAYHRYQVPTRPGFHAWDQFRDAAGQPIYPQRPVEVGPMISRNVSGGGTFTGKITAKVIVVANLLDTDAYPWDADWYASQAKQALGNRYDSMFRVWFNDHADHIGAHLPGLVGYGGILEQALRDVSAWAERGVVPARSTQYTMADSQIRVPATAQERRGIQPVVDLTAGGGTRIDVTAGRPVAFKALAQVPPGAGKVVSAEWDFTGDGVFERRPSGPPRDCVELSATHTYTAPGTYIVALRVTANRAGNPAAPFADVQNLGQVRVVVH</sequence>
<dbReference type="InterPro" id="IPR013783">
    <property type="entry name" value="Ig-like_fold"/>
</dbReference>
<dbReference type="GO" id="GO:0005975">
    <property type="term" value="P:carbohydrate metabolic process"/>
    <property type="evidence" value="ECO:0007669"/>
    <property type="project" value="UniProtKB-ARBA"/>
</dbReference>
<gene>
    <name evidence="3" type="ORF">DMA12_19795</name>
</gene>
<dbReference type="EMBL" id="QHHU01000026">
    <property type="protein sequence ID" value="RSM43183.1"/>
    <property type="molecule type" value="Genomic_DNA"/>
</dbReference>
<evidence type="ECO:0000256" key="1">
    <source>
        <dbReference type="SAM" id="MobiDB-lite"/>
    </source>
</evidence>
<evidence type="ECO:0000313" key="4">
    <source>
        <dbReference type="Proteomes" id="UP000286716"/>
    </source>
</evidence>
<comment type="caution">
    <text evidence="3">The sequence shown here is derived from an EMBL/GenBank/DDBJ whole genome shotgun (WGS) entry which is preliminary data.</text>
</comment>
<protein>
    <submittedName>
        <fullName evidence="3">PKD domain-containing protein</fullName>
    </submittedName>
</protein>
<evidence type="ECO:0000259" key="2">
    <source>
        <dbReference type="PROSITE" id="PS50093"/>
    </source>
</evidence>
<dbReference type="InterPro" id="IPR035986">
    <property type="entry name" value="PKD_dom_sf"/>
</dbReference>
<keyword evidence="4" id="KW-1185">Reference proteome</keyword>
<dbReference type="SUPFAM" id="SSF49299">
    <property type="entry name" value="PKD domain"/>
    <property type="match status" value="1"/>
</dbReference>
<evidence type="ECO:0000313" key="3">
    <source>
        <dbReference type="EMBL" id="RSM43183.1"/>
    </source>
</evidence>
<dbReference type="Proteomes" id="UP000286716">
    <property type="component" value="Unassembled WGS sequence"/>
</dbReference>
<reference evidence="3 4" key="1">
    <citation type="submission" date="2018-05" db="EMBL/GenBank/DDBJ databases">
        <title>Evolution of GPA BGCs.</title>
        <authorList>
            <person name="Waglechner N."/>
            <person name="Wright G.D."/>
        </authorList>
    </citation>
    <scope>NUCLEOTIDE SEQUENCE [LARGE SCALE GENOMIC DNA]</scope>
    <source>
        <strain evidence="3 4">DSM 5908</strain>
    </source>
</reference>
<dbReference type="Pfam" id="PF00801">
    <property type="entry name" value="PKD"/>
    <property type="match status" value="1"/>
</dbReference>
<name>A0A428WJE7_AMYBA</name>
<dbReference type="CDD" id="cd00146">
    <property type="entry name" value="PKD"/>
    <property type="match status" value="1"/>
</dbReference>
<proteinExistence type="predicted"/>
<dbReference type="AlphaFoldDB" id="A0A428WJE7"/>
<dbReference type="Gene3D" id="2.60.40.10">
    <property type="entry name" value="Immunoglobulins"/>
    <property type="match status" value="1"/>
</dbReference>
<accession>A0A428WJE7</accession>
<dbReference type="InterPro" id="IPR000601">
    <property type="entry name" value="PKD_dom"/>
</dbReference>
<dbReference type="PROSITE" id="PS50093">
    <property type="entry name" value="PKD"/>
    <property type="match status" value="1"/>
</dbReference>
<feature type="domain" description="PKD" evidence="2">
    <location>
        <begin position="614"/>
        <end position="664"/>
    </location>
</feature>
<organism evidence="3 4">
    <name type="scientific">Amycolatopsis balhimycina DSM 5908</name>
    <dbReference type="NCBI Taxonomy" id="1081091"/>
    <lineage>
        <taxon>Bacteria</taxon>
        <taxon>Bacillati</taxon>
        <taxon>Actinomycetota</taxon>
        <taxon>Actinomycetes</taxon>
        <taxon>Pseudonocardiales</taxon>
        <taxon>Pseudonocardiaceae</taxon>
        <taxon>Amycolatopsis</taxon>
    </lineage>
</organism>
<dbReference type="OrthoDB" id="906600at2"/>